<organism evidence="12 13">
    <name type="scientific">Alkalibacterium putridalgicola</name>
    <dbReference type="NCBI Taxonomy" id="426703"/>
    <lineage>
        <taxon>Bacteria</taxon>
        <taxon>Bacillati</taxon>
        <taxon>Bacillota</taxon>
        <taxon>Bacilli</taxon>
        <taxon>Lactobacillales</taxon>
        <taxon>Carnobacteriaceae</taxon>
        <taxon>Alkalibacterium</taxon>
    </lineage>
</organism>
<dbReference type="EMBL" id="FOBL01000004">
    <property type="protein sequence ID" value="SEL58370.1"/>
    <property type="molecule type" value="Genomic_DNA"/>
</dbReference>
<feature type="domain" description="Flagellar hook-associated protein FlgK helical" evidence="10">
    <location>
        <begin position="97"/>
        <end position="332"/>
    </location>
</feature>
<keyword evidence="14" id="KW-1185">Reference proteome</keyword>
<comment type="subcellular location">
    <subcellularLocation>
        <location evidence="1 7">Bacterial flagellum</location>
    </subcellularLocation>
    <subcellularLocation>
        <location evidence="2 7">Secreted</location>
    </subcellularLocation>
</comment>
<feature type="domain" description="Flagellar basal body rod protein N-terminal" evidence="8">
    <location>
        <begin position="8"/>
        <end position="38"/>
    </location>
</feature>
<proteinExistence type="inferred from homology"/>
<dbReference type="Proteomes" id="UP000198548">
    <property type="component" value="Unassembled WGS sequence"/>
</dbReference>
<evidence type="ECO:0000313" key="12">
    <source>
        <dbReference type="EMBL" id="SEL58370.1"/>
    </source>
</evidence>
<dbReference type="Pfam" id="PF00460">
    <property type="entry name" value="Flg_bb_rod"/>
    <property type="match status" value="1"/>
</dbReference>
<evidence type="ECO:0000259" key="9">
    <source>
        <dbReference type="Pfam" id="PF06429"/>
    </source>
</evidence>
<dbReference type="AlphaFoldDB" id="A0A1H7RDJ0"/>
<dbReference type="GO" id="GO:0009424">
    <property type="term" value="C:bacterial-type flagellum hook"/>
    <property type="evidence" value="ECO:0007669"/>
    <property type="project" value="UniProtKB-UniRule"/>
</dbReference>
<dbReference type="Pfam" id="PF22638">
    <property type="entry name" value="FlgK_D1"/>
    <property type="match status" value="1"/>
</dbReference>
<reference evidence="12 13" key="1">
    <citation type="submission" date="2016-10" db="EMBL/GenBank/DDBJ databases">
        <authorList>
            <person name="de Groot N.N."/>
        </authorList>
    </citation>
    <scope>NUCLEOTIDE SEQUENCE [LARGE SCALE GENOMIC DNA]</scope>
    <source>
        <strain evidence="12 13">DSM 19182</strain>
    </source>
</reference>
<gene>
    <name evidence="7 11" type="primary">flgK</name>
    <name evidence="11" type="ORF">APU01nite_08370</name>
    <name evidence="12" type="ORF">SAMN04488100_10463</name>
</gene>
<dbReference type="GO" id="GO:0005198">
    <property type="term" value="F:structural molecule activity"/>
    <property type="evidence" value="ECO:0007669"/>
    <property type="project" value="UniProtKB-UniRule"/>
</dbReference>
<sequence>MTGLFGTLNTATKGLNAQQTALQTIGHNVANANTLGYTRQRVTMQADLSTTIAGVGQIGTGVRVDGINRVHDTYITTQLRDATSTTNSHQALSDIIGELEAVFNEPSDTGLSNQISEVFNAWTYLASNPEQASARTMLVQTTETFTDTIHHMANSMENLHKNTLNELDKTALDANSDLKQLENLNQQIWQASVRGFTPNDLLDKQDQLLTNLAGKVDISVERDKFNRVSVEIGNQTVLDSNSRKELAVVVGAENGQGVFSNGETTDVTAEVGSLVIGDELITPKTGRMKGTQDALEVIAGSQQDLDDFASAFGKAVNTIHKGGPDGAGSNFFDNVDGENPASSLRVTEAIRTDPNLVVSGKDLNNEISGDGSRAQAIASLQHKSLATDSATWSYNENTMSFEDSSTGDTLFGRYNSMVTDMGIVKQQEDNMLETQNGLMALLTQRRESISGVDINEEVVDMIKYQSAFQANSRVLQTISEMLDTLINRTGV</sequence>
<evidence type="ECO:0000256" key="2">
    <source>
        <dbReference type="ARBA" id="ARBA00004613"/>
    </source>
</evidence>
<dbReference type="InterPro" id="IPR053927">
    <property type="entry name" value="FlgK_helical"/>
</dbReference>
<dbReference type="RefSeq" id="WP_091486895.1">
    <property type="nucleotide sequence ID" value="NZ_BJUX01000007.1"/>
</dbReference>
<feature type="domain" description="Flagellar basal-body/hook protein C-terminal" evidence="9">
    <location>
        <begin position="448"/>
        <end position="487"/>
    </location>
</feature>
<reference evidence="11 14" key="2">
    <citation type="submission" date="2019-07" db="EMBL/GenBank/DDBJ databases">
        <title>Whole genome shotgun sequence of Alkalibacterium putridalgicola NBRC 103243.</title>
        <authorList>
            <person name="Hosoyama A."/>
            <person name="Uohara A."/>
            <person name="Ohji S."/>
            <person name="Ichikawa N."/>
        </authorList>
    </citation>
    <scope>NUCLEOTIDE SEQUENCE [LARGE SCALE GENOMIC DNA]</scope>
    <source>
        <strain evidence="11 14">NBRC 103243</strain>
    </source>
</reference>
<dbReference type="PRINTS" id="PR01005">
    <property type="entry name" value="FLGHOOKAP1"/>
</dbReference>
<dbReference type="SUPFAM" id="SSF64518">
    <property type="entry name" value="Phase 1 flagellin"/>
    <property type="match status" value="1"/>
</dbReference>
<evidence type="ECO:0000256" key="4">
    <source>
        <dbReference type="ARBA" id="ARBA00016244"/>
    </source>
</evidence>
<dbReference type="Pfam" id="PF06429">
    <property type="entry name" value="Flg_bbr_C"/>
    <property type="match status" value="1"/>
</dbReference>
<keyword evidence="12" id="KW-0282">Flagellum</keyword>
<protein>
    <recommendedName>
        <fullName evidence="4 7">Flagellar hook-associated protein 1</fullName>
        <shortName evidence="7">HAP1</shortName>
    </recommendedName>
</protein>
<accession>A0A1H7RDJ0</accession>
<dbReference type="NCBIfam" id="TIGR02492">
    <property type="entry name" value="flgK_ends"/>
    <property type="match status" value="1"/>
</dbReference>
<evidence type="ECO:0000259" key="10">
    <source>
        <dbReference type="Pfam" id="PF22638"/>
    </source>
</evidence>
<comment type="similarity">
    <text evidence="3 7">Belongs to the flagella basal body rod proteins family.</text>
</comment>
<evidence type="ECO:0000313" key="13">
    <source>
        <dbReference type="Proteomes" id="UP000198548"/>
    </source>
</evidence>
<dbReference type="STRING" id="426703.SAMN04488100_10463"/>
<dbReference type="EMBL" id="BJUX01000007">
    <property type="protein sequence ID" value="GEK88798.1"/>
    <property type="molecule type" value="Genomic_DNA"/>
</dbReference>
<name>A0A1H7RDJ0_9LACT</name>
<keyword evidence="12" id="KW-0966">Cell projection</keyword>
<keyword evidence="5 7" id="KW-0964">Secreted</keyword>
<evidence type="ECO:0000313" key="11">
    <source>
        <dbReference type="EMBL" id="GEK88798.1"/>
    </source>
</evidence>
<evidence type="ECO:0000256" key="5">
    <source>
        <dbReference type="ARBA" id="ARBA00022525"/>
    </source>
</evidence>
<dbReference type="PANTHER" id="PTHR30033">
    <property type="entry name" value="FLAGELLAR HOOK-ASSOCIATED PROTEIN 1"/>
    <property type="match status" value="1"/>
</dbReference>
<keyword evidence="6 7" id="KW-0975">Bacterial flagellum</keyword>
<evidence type="ECO:0000256" key="1">
    <source>
        <dbReference type="ARBA" id="ARBA00004365"/>
    </source>
</evidence>
<evidence type="ECO:0000259" key="8">
    <source>
        <dbReference type="Pfam" id="PF00460"/>
    </source>
</evidence>
<evidence type="ECO:0000256" key="3">
    <source>
        <dbReference type="ARBA" id="ARBA00009677"/>
    </source>
</evidence>
<evidence type="ECO:0000313" key="14">
    <source>
        <dbReference type="Proteomes" id="UP000321425"/>
    </source>
</evidence>
<evidence type="ECO:0000256" key="7">
    <source>
        <dbReference type="RuleBase" id="RU362065"/>
    </source>
</evidence>
<dbReference type="InterPro" id="IPR002371">
    <property type="entry name" value="FlgK"/>
</dbReference>
<dbReference type="InterPro" id="IPR010930">
    <property type="entry name" value="Flg_bb/hook_C_dom"/>
</dbReference>
<dbReference type="Proteomes" id="UP000321425">
    <property type="component" value="Unassembled WGS sequence"/>
</dbReference>
<evidence type="ECO:0000256" key="6">
    <source>
        <dbReference type="ARBA" id="ARBA00023143"/>
    </source>
</evidence>
<dbReference type="GO" id="GO:0005576">
    <property type="term" value="C:extracellular region"/>
    <property type="evidence" value="ECO:0007669"/>
    <property type="project" value="UniProtKB-SubCell"/>
</dbReference>
<dbReference type="OrthoDB" id="9802553at2"/>
<dbReference type="PANTHER" id="PTHR30033:SF1">
    <property type="entry name" value="FLAGELLAR HOOK-ASSOCIATED PROTEIN 1"/>
    <property type="match status" value="1"/>
</dbReference>
<keyword evidence="12" id="KW-0969">Cilium</keyword>
<dbReference type="GO" id="GO:0044780">
    <property type="term" value="P:bacterial-type flagellum assembly"/>
    <property type="evidence" value="ECO:0007669"/>
    <property type="project" value="InterPro"/>
</dbReference>
<dbReference type="InterPro" id="IPR001444">
    <property type="entry name" value="Flag_bb_rod_N"/>
</dbReference>